<dbReference type="Proteomes" id="UP000019024">
    <property type="component" value="Chromosome"/>
</dbReference>
<dbReference type="AlphaFoldDB" id="W0JMZ1"/>
<evidence type="ECO:0000313" key="3">
    <source>
        <dbReference type="Proteomes" id="UP000019024"/>
    </source>
</evidence>
<dbReference type="GeneID" id="25143874"/>
<feature type="compositionally biased region" description="Low complexity" evidence="1">
    <location>
        <begin position="74"/>
        <end position="84"/>
    </location>
</feature>
<gene>
    <name evidence="2" type="ORF">HALLA_05035</name>
</gene>
<organism evidence="2 3">
    <name type="scientific">Halostagnicola larsenii XH-48</name>
    <dbReference type="NCBI Taxonomy" id="797299"/>
    <lineage>
        <taxon>Archaea</taxon>
        <taxon>Methanobacteriati</taxon>
        <taxon>Methanobacteriota</taxon>
        <taxon>Stenosarchaea group</taxon>
        <taxon>Halobacteria</taxon>
        <taxon>Halobacteriales</taxon>
        <taxon>Natrialbaceae</taxon>
        <taxon>Halostagnicola</taxon>
    </lineage>
</organism>
<sequence>MGTDSCDGCGRPISVAGGVANIWTFGENDGSDGTAMTLELMDGSSHLLCYPCLEALPENPTVEDIENLERSDDGSVVGSVRSDR</sequence>
<dbReference type="Pfam" id="PF24442">
    <property type="entry name" value="DUF7561"/>
    <property type="match status" value="1"/>
</dbReference>
<proteinExistence type="predicted"/>
<evidence type="ECO:0000256" key="1">
    <source>
        <dbReference type="SAM" id="MobiDB-lite"/>
    </source>
</evidence>
<dbReference type="RefSeq" id="WP_049953951.1">
    <property type="nucleotide sequence ID" value="NZ_CP007055.1"/>
</dbReference>
<keyword evidence="3" id="KW-1185">Reference proteome</keyword>
<dbReference type="HOGENOM" id="CLU_184177_0_0_2"/>
<dbReference type="eggNOG" id="arCOG06446">
    <property type="taxonomic scope" value="Archaea"/>
</dbReference>
<protein>
    <recommendedName>
        <fullName evidence="4">Small CPxCG-related zinc finger protein</fullName>
    </recommendedName>
</protein>
<evidence type="ECO:0000313" key="2">
    <source>
        <dbReference type="EMBL" id="AHF98337.1"/>
    </source>
</evidence>
<dbReference type="OrthoDB" id="190410at2157"/>
<evidence type="ECO:0008006" key="4">
    <source>
        <dbReference type="Google" id="ProtNLM"/>
    </source>
</evidence>
<name>W0JMZ1_9EURY</name>
<dbReference type="InterPro" id="IPR055983">
    <property type="entry name" value="DUF7561"/>
</dbReference>
<dbReference type="EMBL" id="CP007055">
    <property type="protein sequence ID" value="AHF98337.1"/>
    <property type="molecule type" value="Genomic_DNA"/>
</dbReference>
<accession>W0JMZ1</accession>
<feature type="region of interest" description="Disordered" evidence="1">
    <location>
        <begin position="63"/>
        <end position="84"/>
    </location>
</feature>
<dbReference type="KEGG" id="hlr:HALLA_05035"/>
<reference evidence="2 3" key="1">
    <citation type="submission" date="2014-01" db="EMBL/GenBank/DDBJ databases">
        <authorList>
            <consortium name="DOE Joint Genome Institute"/>
            <person name="Anderson I."/>
            <person name="Huntemann M."/>
            <person name="Han J."/>
            <person name="Chen A."/>
            <person name="Kyrpides N."/>
            <person name="Mavromatis K."/>
            <person name="Markowitz V."/>
            <person name="Palaniappan K."/>
            <person name="Ivanova N."/>
            <person name="Schaumberg A."/>
            <person name="Pati A."/>
            <person name="Liolios K."/>
            <person name="Nordberg H.P."/>
            <person name="Cantor M.N."/>
            <person name="Hua S.X."/>
            <person name="Woyke T."/>
        </authorList>
    </citation>
    <scope>NUCLEOTIDE SEQUENCE [LARGE SCALE GENOMIC DNA]</scope>
    <source>
        <strain evidence="2 3">XH-48</strain>
    </source>
</reference>
<dbReference type="STRING" id="797299.HALLA_05035"/>